<accession>A0A7S7RP29</accession>
<name>A0A7S7RP29_9BACT</name>
<dbReference type="RefSeq" id="WP_194371926.1">
    <property type="nucleotide sequence ID" value="NZ_CP054492.1"/>
</dbReference>
<keyword evidence="2" id="KW-1185">Reference proteome</keyword>
<dbReference type="EMBL" id="CP054492">
    <property type="protein sequence ID" value="QOY53144.1"/>
    <property type="molecule type" value="Genomic_DNA"/>
</dbReference>
<dbReference type="KEGG" id="sbal:HUE88_05550"/>
<evidence type="ECO:0000313" key="2">
    <source>
        <dbReference type="Proteomes" id="UP000593994"/>
    </source>
</evidence>
<organism evidence="1 2">
    <name type="scientific">Candidatus Sulfurimonas baltica</name>
    <dbReference type="NCBI Taxonomy" id="2740404"/>
    <lineage>
        <taxon>Bacteria</taxon>
        <taxon>Pseudomonadati</taxon>
        <taxon>Campylobacterota</taxon>
        <taxon>Epsilonproteobacteria</taxon>
        <taxon>Campylobacterales</taxon>
        <taxon>Sulfurimonadaceae</taxon>
        <taxon>Sulfurimonas</taxon>
    </lineage>
</organism>
<protein>
    <submittedName>
        <fullName evidence="1">Uncharacterized protein</fullName>
    </submittedName>
</protein>
<reference evidence="1 2" key="1">
    <citation type="submission" date="2020-05" db="EMBL/GenBank/DDBJ databases">
        <title>Sulfurimonas marisnigri, sp. nov., and Sulfurimonas baltica, sp. nov., manganese oxide reducing chemolithoautotrophs of the class Epsilonproteobacteria isolated from the pelagic redoxclines of the Black and Baltic Seas and emended description of the genus Sulfurimonas.</title>
        <authorList>
            <person name="Henkel J.V."/>
            <person name="Laudan C."/>
            <person name="Werner J."/>
            <person name="Neu T."/>
            <person name="Plewe S."/>
            <person name="Sproer C."/>
            <person name="Bunk B."/>
            <person name="Schulz-Vogt H.N."/>
        </authorList>
    </citation>
    <scope>NUCLEOTIDE SEQUENCE [LARGE SCALE GENOMIC DNA]</scope>
    <source>
        <strain evidence="1 2">GD2</strain>
    </source>
</reference>
<dbReference type="Proteomes" id="UP000593994">
    <property type="component" value="Chromosome"/>
</dbReference>
<proteinExistence type="predicted"/>
<dbReference type="AlphaFoldDB" id="A0A7S7RP29"/>
<evidence type="ECO:0000313" key="1">
    <source>
        <dbReference type="EMBL" id="QOY53144.1"/>
    </source>
</evidence>
<gene>
    <name evidence="1" type="ORF">HUE88_05550</name>
</gene>
<sequence length="119" mass="13823">MSYYTRVGYREVVGGYQVIIVGEVYITKHFKLFSTSEDAINFIQKIIAKENLVEGFTEGVNDCVNINKQYWSKEESLYHIPNTQIIVNNTFKFLEDKFLCIPTADEQLKNKTNKTQEPT</sequence>